<name>A0AA47LA49_VIBPH</name>
<dbReference type="AlphaFoldDB" id="A0AA47LA49"/>
<dbReference type="Proteomes" id="UP001156560">
    <property type="component" value="Plasmid pHLB"/>
</dbReference>
<evidence type="ECO:0000313" key="1">
    <source>
        <dbReference type="EMBL" id="WAT93855.1"/>
    </source>
</evidence>
<dbReference type="EMBL" id="CP114197">
    <property type="protein sequence ID" value="WAT93855.1"/>
    <property type="molecule type" value="Genomic_DNA"/>
</dbReference>
<evidence type="ECO:0000313" key="2">
    <source>
        <dbReference type="Proteomes" id="UP001156560"/>
    </source>
</evidence>
<dbReference type="RefSeq" id="WP_082242718.1">
    <property type="nucleotide sequence ID" value="NZ_CP114197.1"/>
</dbReference>
<sequence>MQSFESLSQVTPIPALDAKDEHARKLRKESNAIYRANRKARVRECIEIHHNAVAAEKARLKAKGKAYTNLEIGFTKRRVLRDKKKPKVINLPLEFATILKGCEEFIDNPNRFPALDIWVSEMRNRQARELVAKVLACLLSNTDMISGRVGKPTEAGMKTLSYYQLQEDYALRFGEYIAPKSFGKAIKYLKQAGYFHSEAINIRMEDGEGAVRSAPAYKQFSERFFSDLKVVRYSNVAESIVATRKRQMKEGLRHTWVSFREIANGVRQIFLNANKFESIAESTGRVFEAYLPLHPNPH</sequence>
<proteinExistence type="predicted"/>
<gene>
    <name evidence="1" type="ORF">O1Q84_27095</name>
</gene>
<organism evidence="1 2">
    <name type="scientific">Vibrio parahaemolyticus</name>
    <dbReference type="NCBI Taxonomy" id="670"/>
    <lineage>
        <taxon>Bacteria</taxon>
        <taxon>Pseudomonadati</taxon>
        <taxon>Pseudomonadota</taxon>
        <taxon>Gammaproteobacteria</taxon>
        <taxon>Vibrionales</taxon>
        <taxon>Vibrionaceae</taxon>
        <taxon>Vibrio</taxon>
    </lineage>
</organism>
<keyword evidence="1" id="KW-0614">Plasmid</keyword>
<geneLocation type="plasmid" evidence="1 2">
    <name>pHLB</name>
</geneLocation>
<accession>A0AA47LA49</accession>
<protein>
    <submittedName>
        <fullName evidence="1">Uncharacterized protein</fullName>
    </submittedName>
</protein>
<reference evidence="1" key="1">
    <citation type="submission" date="2023-06" db="EMBL/GenBank/DDBJ databases">
        <title>Vibrio parahaemolyticus become highly virulent by producing novel Tc toxins.</title>
        <authorList>
            <person name="Yang F."/>
            <person name="You Y."/>
            <person name="Lai Q."/>
            <person name="Xu L."/>
            <person name="Li F."/>
        </authorList>
    </citation>
    <scope>NUCLEOTIDE SEQUENCE</scope>
    <source>
        <strain evidence="1">Vp-HL-202005</strain>
        <plasmid evidence="1">pHLB</plasmid>
    </source>
</reference>